<reference evidence="5 6" key="1">
    <citation type="submission" date="2018-08" db="EMBL/GenBank/DDBJ databases">
        <title>Genomic investigation of the strawberry pathogen Phytophthora fragariae indicates pathogenicity is determined by transcriptional variation in three key races.</title>
        <authorList>
            <person name="Adams T.M."/>
            <person name="Armitage A.D."/>
            <person name="Sobczyk M.K."/>
            <person name="Bates H.J."/>
            <person name="Dunwell J.M."/>
            <person name="Nellist C.F."/>
            <person name="Harrison R.J."/>
        </authorList>
    </citation>
    <scope>NUCLEOTIDE SEQUENCE [LARGE SCALE GENOMIC DNA]</scope>
    <source>
        <strain evidence="5 6">SCRP333</strain>
    </source>
</reference>
<feature type="compositionally biased region" description="Basic and acidic residues" evidence="3">
    <location>
        <begin position="340"/>
        <end position="350"/>
    </location>
</feature>
<dbReference type="GO" id="GO:0005783">
    <property type="term" value="C:endoplasmic reticulum"/>
    <property type="evidence" value="ECO:0007669"/>
    <property type="project" value="TreeGrafter"/>
</dbReference>
<accession>A0A6A4EKP3</accession>
<comment type="caution">
    <text evidence="5">The sequence shown here is derived from an EMBL/GenBank/DDBJ whole genome shotgun (WGS) entry which is preliminary data.</text>
</comment>
<evidence type="ECO:0000313" key="5">
    <source>
        <dbReference type="EMBL" id="KAE9319446.1"/>
    </source>
</evidence>
<dbReference type="AlphaFoldDB" id="A0A6A4EKP3"/>
<evidence type="ECO:0000259" key="4">
    <source>
        <dbReference type="Pfam" id="PF00501"/>
    </source>
</evidence>
<keyword evidence="6" id="KW-1185">Reference proteome</keyword>
<dbReference type="InterPro" id="IPR042099">
    <property type="entry name" value="ANL_N_sf"/>
</dbReference>
<dbReference type="PANTHER" id="PTHR43272">
    <property type="entry name" value="LONG-CHAIN-FATTY-ACID--COA LIGASE"/>
    <property type="match status" value="1"/>
</dbReference>
<dbReference type="GO" id="GO:0005524">
    <property type="term" value="F:ATP binding"/>
    <property type="evidence" value="ECO:0007669"/>
    <property type="project" value="UniProtKB-KW"/>
</dbReference>
<dbReference type="Proteomes" id="UP000434957">
    <property type="component" value="Unassembled WGS sequence"/>
</dbReference>
<dbReference type="SUPFAM" id="SSF56801">
    <property type="entry name" value="Acetyl-CoA synthetase-like"/>
    <property type="match status" value="1"/>
</dbReference>
<dbReference type="GO" id="GO:0016020">
    <property type="term" value="C:membrane"/>
    <property type="evidence" value="ECO:0007669"/>
    <property type="project" value="TreeGrafter"/>
</dbReference>
<keyword evidence="2" id="KW-0067">ATP-binding</keyword>
<dbReference type="InterPro" id="IPR000873">
    <property type="entry name" value="AMP-dep_synth/lig_dom"/>
</dbReference>
<dbReference type="GO" id="GO:0004467">
    <property type="term" value="F:long-chain fatty acid-CoA ligase activity"/>
    <property type="evidence" value="ECO:0007669"/>
    <property type="project" value="TreeGrafter"/>
</dbReference>
<protein>
    <recommendedName>
        <fullName evidence="4">AMP-dependent synthetase/ligase domain-containing protein</fullName>
    </recommendedName>
</protein>
<keyword evidence="1" id="KW-0547">Nucleotide-binding</keyword>
<feature type="region of interest" description="Disordered" evidence="3">
    <location>
        <begin position="279"/>
        <end position="383"/>
    </location>
</feature>
<feature type="domain" description="AMP-dependent synthetase/ligase" evidence="4">
    <location>
        <begin position="124"/>
        <end position="252"/>
    </location>
</feature>
<dbReference type="EMBL" id="QXFT01001408">
    <property type="protein sequence ID" value="KAE9319446.1"/>
    <property type="molecule type" value="Genomic_DNA"/>
</dbReference>
<gene>
    <name evidence="5" type="ORF">PR003_g17963</name>
</gene>
<feature type="compositionally biased region" description="Polar residues" evidence="3">
    <location>
        <begin position="305"/>
        <end position="314"/>
    </location>
</feature>
<feature type="compositionally biased region" description="Low complexity" evidence="3">
    <location>
        <begin position="352"/>
        <end position="365"/>
    </location>
</feature>
<feature type="compositionally biased region" description="Low complexity" evidence="3">
    <location>
        <begin position="315"/>
        <end position="328"/>
    </location>
</feature>
<dbReference type="PANTHER" id="PTHR43272:SF33">
    <property type="entry name" value="AMP-BINDING DOMAIN-CONTAINING PROTEIN-RELATED"/>
    <property type="match status" value="1"/>
</dbReference>
<organism evidence="5 6">
    <name type="scientific">Phytophthora rubi</name>
    <dbReference type="NCBI Taxonomy" id="129364"/>
    <lineage>
        <taxon>Eukaryota</taxon>
        <taxon>Sar</taxon>
        <taxon>Stramenopiles</taxon>
        <taxon>Oomycota</taxon>
        <taxon>Peronosporomycetes</taxon>
        <taxon>Peronosporales</taxon>
        <taxon>Peronosporaceae</taxon>
        <taxon>Phytophthora</taxon>
    </lineage>
</organism>
<evidence type="ECO:0000256" key="2">
    <source>
        <dbReference type="ARBA" id="ARBA00022840"/>
    </source>
</evidence>
<dbReference type="Pfam" id="PF00501">
    <property type="entry name" value="AMP-binding"/>
    <property type="match status" value="1"/>
</dbReference>
<name>A0A6A4EKP3_9STRA</name>
<dbReference type="Gene3D" id="3.40.50.12780">
    <property type="entry name" value="N-terminal domain of ligase-like"/>
    <property type="match status" value="1"/>
</dbReference>
<proteinExistence type="predicted"/>
<evidence type="ECO:0000256" key="3">
    <source>
        <dbReference type="SAM" id="MobiDB-lite"/>
    </source>
</evidence>
<evidence type="ECO:0000256" key="1">
    <source>
        <dbReference type="ARBA" id="ARBA00022741"/>
    </source>
</evidence>
<sequence>MVLIVEIVEEMILLLLLQRDVTCWRLWRKWSCCYSALEILTKVVVVLPLQRDVGAASTELLPFAAVERKRSAQPGAADSPLPTDVPMLCSDLGAVGDPKRVMLLQRTGDSGESGGAAAAAARPSTELLPFAAVERKRSAQPGAADSTPPTDVPMMGYASGTFGDPKRVVLLQRNLTYAALVQQQAHDLHDEVQISYLLMVRVLERVMLALMFLNGASVGVYHGDLRLLMNDIAALQPTVLVTVPRLVSVVYDTQRGCYAGGGDSCSDDCDRIASTNCNSSGRHWRLASSRTRQTPGPIATPEATPGSSKATPDQATPETPITTPAPTIVVGGAGTNYDSGGHHWRLESSRSTETPAPIATPEATPGSSTESPGRSHLQRLLLR</sequence>
<evidence type="ECO:0000313" key="6">
    <source>
        <dbReference type="Proteomes" id="UP000434957"/>
    </source>
</evidence>